<feature type="domain" description="SbsA Ig-like" evidence="4">
    <location>
        <begin position="726"/>
        <end position="823"/>
    </location>
</feature>
<feature type="domain" description="SbsA Ig-like" evidence="4">
    <location>
        <begin position="528"/>
        <end position="625"/>
    </location>
</feature>
<protein>
    <recommendedName>
        <fullName evidence="4">SbsA Ig-like domain-containing protein</fullName>
    </recommendedName>
</protein>
<feature type="transmembrane region" description="Helical" evidence="3">
    <location>
        <begin position="1479"/>
        <end position="1497"/>
    </location>
</feature>
<dbReference type="Gene3D" id="2.60.40.1220">
    <property type="match status" value="8"/>
</dbReference>
<dbReference type="Pfam" id="PF13205">
    <property type="entry name" value="Big_5"/>
    <property type="match status" value="8"/>
</dbReference>
<evidence type="ECO:0000313" key="5">
    <source>
        <dbReference type="EMBL" id="TDQ70091.1"/>
    </source>
</evidence>
<evidence type="ECO:0000259" key="4">
    <source>
        <dbReference type="Pfam" id="PF13205"/>
    </source>
</evidence>
<feature type="domain" description="SbsA Ig-like" evidence="4">
    <location>
        <begin position="1028"/>
        <end position="1126"/>
    </location>
</feature>
<comment type="caution">
    <text evidence="5">The sequence shown here is derived from an EMBL/GenBank/DDBJ whole genome shotgun (WGS) entry which is preliminary data.</text>
</comment>
<evidence type="ECO:0000313" key="6">
    <source>
        <dbReference type="Proteomes" id="UP000294855"/>
    </source>
</evidence>
<keyword evidence="3" id="KW-0472">Membrane</keyword>
<organism evidence="5 6">
    <name type="scientific">Methanimicrococcus blatticola</name>
    <dbReference type="NCBI Taxonomy" id="91560"/>
    <lineage>
        <taxon>Archaea</taxon>
        <taxon>Methanobacteriati</taxon>
        <taxon>Methanobacteriota</taxon>
        <taxon>Stenosarchaea group</taxon>
        <taxon>Methanomicrobia</taxon>
        <taxon>Methanosarcinales</taxon>
        <taxon>Methanosarcinaceae</taxon>
        <taxon>Methanimicrococcus</taxon>
    </lineage>
</organism>
<accession>A0A484F4R9</accession>
<feature type="region of interest" description="Disordered" evidence="2">
    <location>
        <begin position="1439"/>
        <end position="1473"/>
    </location>
</feature>
<keyword evidence="3" id="KW-0812">Transmembrane</keyword>
<feature type="domain" description="SbsA Ig-like" evidence="4">
    <location>
        <begin position="1129"/>
        <end position="1227"/>
    </location>
</feature>
<name>A0A484F4R9_9EURY</name>
<dbReference type="Proteomes" id="UP000294855">
    <property type="component" value="Unassembled WGS sequence"/>
</dbReference>
<feature type="domain" description="SbsA Ig-like" evidence="4">
    <location>
        <begin position="926"/>
        <end position="1023"/>
    </location>
</feature>
<dbReference type="EMBL" id="SNYS01000006">
    <property type="protein sequence ID" value="TDQ70091.1"/>
    <property type="molecule type" value="Genomic_DNA"/>
</dbReference>
<proteinExistence type="predicted"/>
<feature type="compositionally biased region" description="Low complexity" evidence="2">
    <location>
        <begin position="1457"/>
        <end position="1466"/>
    </location>
</feature>
<reference evidence="5 6" key="1">
    <citation type="submission" date="2019-03" db="EMBL/GenBank/DDBJ databases">
        <title>Genomic Encyclopedia of Type Strains, Phase IV (KMG-IV): sequencing the most valuable type-strain genomes for metagenomic binning, comparative biology and taxonomic classification.</title>
        <authorList>
            <person name="Goeker M."/>
        </authorList>
    </citation>
    <scope>NUCLEOTIDE SEQUENCE [LARGE SCALE GENOMIC DNA]</scope>
    <source>
        <strain evidence="5 6">DSM 13328</strain>
    </source>
</reference>
<dbReference type="InterPro" id="IPR014755">
    <property type="entry name" value="Cu-Rt/internalin_Ig-like"/>
</dbReference>
<evidence type="ECO:0000256" key="2">
    <source>
        <dbReference type="SAM" id="MobiDB-lite"/>
    </source>
</evidence>
<evidence type="ECO:0000256" key="3">
    <source>
        <dbReference type="SAM" id="Phobius"/>
    </source>
</evidence>
<sequence length="1518" mass="162162">MNFKKRNPGSGLRSAAKRSSVLILITLLLLSAVVPQAAFADLPDNSGGSSFTSAAYGKNWDGVDFESMIGNGVYYGTYDHITTINYNTGSHVRENEETPILWRVMGEEESDGRLTMMSEYILDGKRYSHRNVDGLYTFDQGFSNFAVSNLRYWLNYYTYSSTYSQYGNVVNGFLYSFGDDSTAAEYNSLAEGIVVTRLFDRITGVEYTDPSTYPNNWKPGMYYTANFPYSLNTRVYLPWGHSGGDSTTYISGAGSVAFPHANSGKLYWDAAQSNKDDYLIGVANTDALIGTTKNGINVSYWVGSPNAYSNADLMENDNSLPLYVRTSRNGSIGVGPGSVLPNMTVGVRPIVKLIPENVIFAHEVSETATRPDQVQADKGAAGIWNYSTHDGSGTNYKLTIINSSLELKELYNGSTSLTNNTFLPLTSGGTITLNSSDFDGTYLAYKIVYDDGTTRSIVSYGNSKTESDKSILEIKMANNIANTNGFSGSGDYTLYVWSQQEVSDIRSFEGSPTWYFPLGIGETPSSLGPEVESATPTGIDVSVTTNTASITFNSEMDASVGFPGTVKLDNGATLTGGTWSNENKTITYSLSGLDYSTTYTFDIKDFEGTFGNAMVTPHKLLEFTTQSAPPNVITVTPTGTGIPITADTVSITFDKDMDTDVIGSVTLDNSAVLSNGAWVDSRTITYDLSNLAYSTTYTYTITGFTDTDGNLMVTPSPDFSFTTQSAPPNVTAVTPNGTGIPIATNSVSITFDKDMDTGTVGSVFLNNGAELGTVGTWSPDSRTITYSLANLTYSTTYTYTITGFKDTDGNLMVTPSPAFTFTTEPDTHHPYVTAVNPEGTGIAIGTNKASITFNEAMKATPGNVVLNDGATLTGGTWSNGQKTITYDLSGLNYSTTYTYTITGFQDLAGNLMITPDPAFTFTTEPDTHYPIVEAVTPNGTGVLISTNKASITFNEPMKNGLGTVVLDKGAGLANGVWSADQKTITYDLSNLDYSTIYTFTISDFEDTAGNVMATPPTVFNFETEPDLIPPNAISATPNGTGISITASSASITFDKKMDTTVAGTVTLDNGALLNLAGGTWSNDDKTITYSLSNLTYSTTYTYSISGFKDTAGNNMVTPHADFNFTTEPDTTKPIAISAVPSGTNIAITTDSASISFNKKMNTTHPGTVTLNNGATLSGGTWSSDGKTITYALSGLTYSKTYTFDIKDFKDTAGNTMVTPHAVFNFTTAADTNQPIAVSASPNGTTVAVSTNTASITFNKKMNASASFPGTVTLDNGATLTGGTWSNENKTITYTLSGLTYSTTYTFDIKDFEDTFGNVMVTPHAVFNFTTEANSVAPNVIRVTPNGTGVAIDTNSASITFDVEMNTGVTGTVTLDNGAVLSNGVWTDSRTVTYDLSNLAHSTTYTYTIAGFKGSNNVLMNTPIPDFTFKTVDAGNKGGGGDGGGTIVIPESPDQPDNGDNTDGTSGSDDDNMGGYEDDVQPLFVILLFVIALAVFAYRRAEEENDAQDETFMGRFNPL</sequence>
<evidence type="ECO:0000256" key="1">
    <source>
        <dbReference type="ARBA" id="ARBA00022729"/>
    </source>
</evidence>
<keyword evidence="1" id="KW-0732">Signal</keyword>
<feature type="domain" description="SbsA Ig-like" evidence="4">
    <location>
        <begin position="1230"/>
        <end position="1330"/>
    </location>
</feature>
<keyword evidence="3" id="KW-1133">Transmembrane helix</keyword>
<dbReference type="RefSeq" id="WP_223611037.1">
    <property type="nucleotide sequence ID" value="NZ_JAHDUW010000005.1"/>
</dbReference>
<feature type="domain" description="SbsA Ig-like" evidence="4">
    <location>
        <begin position="826"/>
        <end position="923"/>
    </location>
</feature>
<feature type="domain" description="SbsA Ig-like" evidence="4">
    <location>
        <begin position="628"/>
        <end position="723"/>
    </location>
</feature>
<dbReference type="InterPro" id="IPR032812">
    <property type="entry name" value="SbsA_Ig"/>
</dbReference>
<gene>
    <name evidence="5" type="ORF">C7391_0426</name>
</gene>
<keyword evidence="6" id="KW-1185">Reference proteome</keyword>